<dbReference type="Pfam" id="PF15982">
    <property type="entry name" value="TMEM135_C_rich"/>
    <property type="match status" value="1"/>
</dbReference>
<dbReference type="InterPro" id="IPR026749">
    <property type="entry name" value="Tmem135"/>
</dbReference>
<dbReference type="InterPro" id="IPR031926">
    <property type="entry name" value="TMEM135_N"/>
</dbReference>
<organism evidence="3 4">
    <name type="scientific">Capsella rubella</name>
    <dbReference type="NCBI Taxonomy" id="81985"/>
    <lineage>
        <taxon>Eukaryota</taxon>
        <taxon>Viridiplantae</taxon>
        <taxon>Streptophyta</taxon>
        <taxon>Embryophyta</taxon>
        <taxon>Tracheophyta</taxon>
        <taxon>Spermatophyta</taxon>
        <taxon>Magnoliopsida</taxon>
        <taxon>eudicotyledons</taxon>
        <taxon>Gunneridae</taxon>
        <taxon>Pentapetalae</taxon>
        <taxon>rosids</taxon>
        <taxon>malvids</taxon>
        <taxon>Brassicales</taxon>
        <taxon>Brassicaceae</taxon>
        <taxon>Camelineae</taxon>
        <taxon>Capsella</taxon>
    </lineage>
</organism>
<dbReference type="Pfam" id="PF02466">
    <property type="entry name" value="Tim17"/>
    <property type="match status" value="1"/>
</dbReference>
<dbReference type="PANTHER" id="PTHR12459">
    <property type="entry name" value="TRANSMEMBRANE PROTEIN 135-RELATED"/>
    <property type="match status" value="1"/>
</dbReference>
<feature type="domain" description="Transmembrane protein 135 N-terminal" evidence="2">
    <location>
        <begin position="309"/>
        <end position="429"/>
    </location>
</feature>
<sequence length="531" mass="59221">MPSSFSKPVLDPSSSPPPISPLSQDSSEADVRRLREAEERLRDAMAELQARQRSAARGSHAELCDHADVSCVANAIGNLCQSFLLSYGVRVGIGILLRAFKLARGQSYSSLLDLKQLVSEKDLIVREEACRIGLLFGGFTGSYHALRCCLRKWRKKETPLNSVLAGSIAGLSVLALDDSNQRRTLALYLLARLGQATYNSAKSKNKFHLWGSHWRHGDSLLFSLACSQVMYAFIMRPETLPKSYREFIQKTGPVARPVYQAVRECCRGGPIDVASLSDYISSKNSAIDVNVEEFASIIPCSAIHPNTNCLAQNANAMSATFKKTFPLYFSLTFVPYVVLHLQKFMASPYRTSWHAIRDSVRSTSFLSAFVGIFQAFICAHRKVATKDHKLVYWFAGGVAALSVMLEKKPRRSELALYVLPRAGDSLWEILINRHLLPDIKNAEVALFCGCMGGIMYYLEYEPDTMAPFLRGLIRRFLASQISNPSSKYPRNSSYTYLQTLDALKKPKTQESREGETPKAEEKYNLEAIPGL</sequence>
<evidence type="ECO:0000313" key="4">
    <source>
        <dbReference type="Proteomes" id="UP000029121"/>
    </source>
</evidence>
<dbReference type="PANTHER" id="PTHR12459:SF6">
    <property type="entry name" value="GB|AAD46013.1"/>
    <property type="match status" value="1"/>
</dbReference>
<dbReference type="EMBL" id="KB870812">
    <property type="protein sequence ID" value="EOA13190.1"/>
    <property type="molecule type" value="Genomic_DNA"/>
</dbReference>
<protein>
    <recommendedName>
        <fullName evidence="2">Transmembrane protein 135 N-terminal domain-containing protein</fullName>
    </recommendedName>
</protein>
<proteinExistence type="predicted"/>
<dbReference type="Proteomes" id="UP000029121">
    <property type="component" value="Unassembled WGS sequence"/>
</dbReference>
<accession>R0GLJ9</accession>
<dbReference type="OrthoDB" id="291792at2759"/>
<dbReference type="AlphaFoldDB" id="R0GLJ9"/>
<keyword evidence="4" id="KW-1185">Reference proteome</keyword>
<feature type="compositionally biased region" description="Low complexity" evidence="1">
    <location>
        <begin position="1"/>
        <end position="13"/>
    </location>
</feature>
<feature type="region of interest" description="Disordered" evidence="1">
    <location>
        <begin position="1"/>
        <end position="32"/>
    </location>
</feature>
<name>R0GLJ9_9BRAS</name>
<evidence type="ECO:0000256" key="1">
    <source>
        <dbReference type="SAM" id="MobiDB-lite"/>
    </source>
</evidence>
<dbReference type="KEGG" id="crb:17876248"/>
<reference evidence="4" key="1">
    <citation type="journal article" date="2013" name="Nat. Genet.">
        <title>The Capsella rubella genome and the genomic consequences of rapid mating system evolution.</title>
        <authorList>
            <person name="Slotte T."/>
            <person name="Hazzouri K.M."/>
            <person name="Agren J.A."/>
            <person name="Koenig D."/>
            <person name="Maumus F."/>
            <person name="Guo Y.L."/>
            <person name="Steige K."/>
            <person name="Platts A.E."/>
            <person name="Escobar J.S."/>
            <person name="Newman L.K."/>
            <person name="Wang W."/>
            <person name="Mandakova T."/>
            <person name="Vello E."/>
            <person name="Smith L.M."/>
            <person name="Henz S.R."/>
            <person name="Steffen J."/>
            <person name="Takuno S."/>
            <person name="Brandvain Y."/>
            <person name="Coop G."/>
            <person name="Andolfatto P."/>
            <person name="Hu T.T."/>
            <person name="Blanchette M."/>
            <person name="Clark R.M."/>
            <person name="Quesneville H."/>
            <person name="Nordborg M."/>
            <person name="Gaut B.S."/>
            <person name="Lysak M.A."/>
            <person name="Jenkins J."/>
            <person name="Grimwood J."/>
            <person name="Chapman J."/>
            <person name="Prochnik S."/>
            <person name="Shu S."/>
            <person name="Rokhsar D."/>
            <person name="Schmutz J."/>
            <person name="Weigel D."/>
            <person name="Wright S.I."/>
        </authorList>
    </citation>
    <scope>NUCLEOTIDE SEQUENCE [LARGE SCALE GENOMIC DNA]</scope>
    <source>
        <strain evidence="4">cv. Monte Gargano</strain>
    </source>
</reference>
<dbReference type="eggNOG" id="KOG1398">
    <property type="taxonomic scope" value="Eukaryota"/>
</dbReference>
<evidence type="ECO:0000259" key="2">
    <source>
        <dbReference type="Pfam" id="PF15982"/>
    </source>
</evidence>
<gene>
    <name evidence="3" type="ORF">CARUB_v10026216mg</name>
</gene>
<evidence type="ECO:0000313" key="3">
    <source>
        <dbReference type="EMBL" id="EOA13190.1"/>
    </source>
</evidence>